<evidence type="ECO:0000256" key="8">
    <source>
        <dbReference type="ARBA" id="ARBA00023163"/>
    </source>
</evidence>
<name>A0A7R9ICT3_9NEOP</name>
<dbReference type="FunFam" id="3.30.160.60:FF:000100">
    <property type="entry name" value="Zinc finger 45-like"/>
    <property type="match status" value="1"/>
</dbReference>
<feature type="domain" description="C2H2-type" evidence="12">
    <location>
        <begin position="382"/>
        <end position="409"/>
    </location>
</feature>
<accession>A0A7R9ICT3</accession>
<dbReference type="FunFam" id="3.30.160.60:FF:001289">
    <property type="entry name" value="Zinc finger protein 574"/>
    <property type="match status" value="1"/>
</dbReference>
<dbReference type="PANTHER" id="PTHR16515">
    <property type="entry name" value="PR DOMAIN ZINC FINGER PROTEIN"/>
    <property type="match status" value="1"/>
</dbReference>
<dbReference type="PANTHER" id="PTHR16515:SF50">
    <property type="entry name" value="GASTRULA ZINC FINGER PROTEIN XLCGF57.1-LIKE"/>
    <property type="match status" value="1"/>
</dbReference>
<keyword evidence="4" id="KW-0677">Repeat</keyword>
<dbReference type="FunFam" id="3.30.160.60:FF:001155">
    <property type="entry name" value="Zinc finger 30C"/>
    <property type="match status" value="1"/>
</dbReference>
<organism evidence="13">
    <name type="scientific">Timema tahoe</name>
    <dbReference type="NCBI Taxonomy" id="61484"/>
    <lineage>
        <taxon>Eukaryota</taxon>
        <taxon>Metazoa</taxon>
        <taxon>Ecdysozoa</taxon>
        <taxon>Arthropoda</taxon>
        <taxon>Hexapoda</taxon>
        <taxon>Insecta</taxon>
        <taxon>Pterygota</taxon>
        <taxon>Neoptera</taxon>
        <taxon>Polyneoptera</taxon>
        <taxon>Phasmatodea</taxon>
        <taxon>Timematodea</taxon>
        <taxon>Timematoidea</taxon>
        <taxon>Timematidae</taxon>
        <taxon>Timema</taxon>
    </lineage>
</organism>
<evidence type="ECO:0000256" key="7">
    <source>
        <dbReference type="ARBA" id="ARBA00023015"/>
    </source>
</evidence>
<dbReference type="InterPro" id="IPR036236">
    <property type="entry name" value="Znf_C2H2_sf"/>
</dbReference>
<dbReference type="SMART" id="SM00355">
    <property type="entry name" value="ZnF_C2H2"/>
    <property type="match status" value="5"/>
</dbReference>
<dbReference type="PROSITE" id="PS00028">
    <property type="entry name" value="ZINC_FINGER_C2H2_1"/>
    <property type="match status" value="5"/>
</dbReference>
<comment type="similarity">
    <text evidence="2">Belongs to the krueppel C2H2-type zinc-finger protein family.</text>
</comment>
<evidence type="ECO:0000259" key="12">
    <source>
        <dbReference type="PROSITE" id="PS50157"/>
    </source>
</evidence>
<evidence type="ECO:0000256" key="6">
    <source>
        <dbReference type="ARBA" id="ARBA00022833"/>
    </source>
</evidence>
<keyword evidence="8" id="KW-0804">Transcription</keyword>
<dbReference type="GO" id="GO:0006357">
    <property type="term" value="P:regulation of transcription by RNA polymerase II"/>
    <property type="evidence" value="ECO:0007669"/>
    <property type="project" value="UniProtKB-ARBA"/>
</dbReference>
<dbReference type="Pfam" id="PF00096">
    <property type="entry name" value="zf-C2H2"/>
    <property type="match status" value="5"/>
</dbReference>
<evidence type="ECO:0000256" key="3">
    <source>
        <dbReference type="ARBA" id="ARBA00022723"/>
    </source>
</evidence>
<feature type="region of interest" description="Disordered" evidence="11">
    <location>
        <begin position="120"/>
        <end position="139"/>
    </location>
</feature>
<gene>
    <name evidence="13" type="ORF">TTEB3V08_LOCUS4092</name>
</gene>
<evidence type="ECO:0000313" key="13">
    <source>
        <dbReference type="EMBL" id="CAD7456051.1"/>
    </source>
</evidence>
<sequence length="447" mass="51368">MRNPNLTYRDVTSKQLRLRWNGKRREERPVVVVVGGPSTSKVTRYHSRPYLGITHIIYKATPSWSRTKVSRFQGGDVAGEQNDQTRRTQEIGKQREKILMGKGQKVVQVKEGFGNQINLCRDRGLNPGPPSQKSDTLPLDHQEERELKLQNQEVRPDIEESLDPVELLCLLQFERRVSYPLSDRLCLLQFERRVSYPLSDRLCLLQFERRVSYPLSDRLCLLQFERRVSYPLSDRLCLLQFERRVSYPLSDSLSVEYLAGTPCPNNAGSPPHVTGSYCAEDKPAKTRCNVKCGTERQFYCAECGKCFTQQGHLQLHLRTHSGEKPYKCEECHKAFTQSCHLQVHRRTHSGERPFPCEICGKRFTQGVNLQQHRIIHSGEKHYSCSECSKTFARNGHLQVHLRTHTGEKPFPCGVCGKCFAQQGQLQAHNRIHLGETFEKKSFGVKST</sequence>
<keyword evidence="3" id="KW-0479">Metal-binding</keyword>
<dbReference type="GO" id="GO:0005634">
    <property type="term" value="C:nucleus"/>
    <property type="evidence" value="ECO:0007669"/>
    <property type="project" value="UniProtKB-SubCell"/>
</dbReference>
<dbReference type="EMBL" id="OE001123">
    <property type="protein sequence ID" value="CAD7456051.1"/>
    <property type="molecule type" value="Genomic_DNA"/>
</dbReference>
<evidence type="ECO:0000256" key="4">
    <source>
        <dbReference type="ARBA" id="ARBA00022737"/>
    </source>
</evidence>
<feature type="domain" description="C2H2-type" evidence="12">
    <location>
        <begin position="354"/>
        <end position="381"/>
    </location>
</feature>
<evidence type="ECO:0000256" key="1">
    <source>
        <dbReference type="ARBA" id="ARBA00004123"/>
    </source>
</evidence>
<feature type="domain" description="C2H2-type" evidence="12">
    <location>
        <begin position="410"/>
        <end position="437"/>
    </location>
</feature>
<evidence type="ECO:0000256" key="2">
    <source>
        <dbReference type="ARBA" id="ARBA00006991"/>
    </source>
</evidence>
<keyword evidence="7" id="KW-0805">Transcription regulation</keyword>
<keyword evidence="5 10" id="KW-0863">Zinc-finger</keyword>
<dbReference type="AlphaFoldDB" id="A0A7R9ICT3"/>
<dbReference type="FunFam" id="3.30.160.60:FF:001498">
    <property type="entry name" value="Zinc finger protein 404"/>
    <property type="match status" value="1"/>
</dbReference>
<evidence type="ECO:0000256" key="10">
    <source>
        <dbReference type="PROSITE-ProRule" id="PRU00042"/>
    </source>
</evidence>
<dbReference type="Gene3D" id="3.30.160.60">
    <property type="entry name" value="Classic Zinc Finger"/>
    <property type="match status" value="5"/>
</dbReference>
<dbReference type="InterPro" id="IPR050331">
    <property type="entry name" value="Zinc_finger"/>
</dbReference>
<keyword evidence="9" id="KW-0539">Nucleus</keyword>
<evidence type="ECO:0000256" key="11">
    <source>
        <dbReference type="SAM" id="MobiDB-lite"/>
    </source>
</evidence>
<dbReference type="FunFam" id="3.30.160.60:FF:002343">
    <property type="entry name" value="Zinc finger protein 33A"/>
    <property type="match status" value="1"/>
</dbReference>
<protein>
    <recommendedName>
        <fullName evidence="12">C2H2-type domain-containing protein</fullName>
    </recommendedName>
</protein>
<dbReference type="SUPFAM" id="SSF57667">
    <property type="entry name" value="beta-beta-alpha zinc fingers"/>
    <property type="match status" value="3"/>
</dbReference>
<dbReference type="GO" id="GO:0008270">
    <property type="term" value="F:zinc ion binding"/>
    <property type="evidence" value="ECO:0007669"/>
    <property type="project" value="UniProtKB-KW"/>
</dbReference>
<comment type="subcellular location">
    <subcellularLocation>
        <location evidence="1">Nucleus</location>
    </subcellularLocation>
</comment>
<evidence type="ECO:0000256" key="9">
    <source>
        <dbReference type="ARBA" id="ARBA00023242"/>
    </source>
</evidence>
<keyword evidence="6" id="KW-0862">Zinc</keyword>
<dbReference type="InterPro" id="IPR013087">
    <property type="entry name" value="Znf_C2H2_type"/>
</dbReference>
<feature type="domain" description="C2H2-type" evidence="12">
    <location>
        <begin position="298"/>
        <end position="325"/>
    </location>
</feature>
<proteinExistence type="inferred from homology"/>
<evidence type="ECO:0000256" key="5">
    <source>
        <dbReference type="ARBA" id="ARBA00022771"/>
    </source>
</evidence>
<feature type="domain" description="C2H2-type" evidence="12">
    <location>
        <begin position="326"/>
        <end position="353"/>
    </location>
</feature>
<dbReference type="PROSITE" id="PS50157">
    <property type="entry name" value="ZINC_FINGER_C2H2_2"/>
    <property type="match status" value="5"/>
</dbReference>
<reference evidence="13" key="1">
    <citation type="submission" date="2020-11" db="EMBL/GenBank/DDBJ databases">
        <authorList>
            <person name="Tran Van P."/>
        </authorList>
    </citation>
    <scope>NUCLEOTIDE SEQUENCE</scope>
</reference>